<feature type="compositionally biased region" description="Polar residues" evidence="17">
    <location>
        <begin position="520"/>
        <end position="532"/>
    </location>
</feature>
<feature type="region of interest" description="Disordered" evidence="17">
    <location>
        <begin position="730"/>
        <end position="829"/>
    </location>
</feature>
<dbReference type="InterPro" id="IPR050108">
    <property type="entry name" value="CDK"/>
</dbReference>
<dbReference type="GO" id="GO:0005524">
    <property type="term" value="F:ATP binding"/>
    <property type="evidence" value="ECO:0007669"/>
    <property type="project" value="UniProtKB-UniRule"/>
</dbReference>
<feature type="compositionally biased region" description="Basic and acidic residues" evidence="17">
    <location>
        <begin position="366"/>
        <end position="395"/>
    </location>
</feature>
<evidence type="ECO:0000256" key="8">
    <source>
        <dbReference type="ARBA" id="ARBA00022777"/>
    </source>
</evidence>
<feature type="compositionally biased region" description="Basic and acidic residues" evidence="17">
    <location>
        <begin position="504"/>
        <end position="519"/>
    </location>
</feature>
<comment type="catalytic activity">
    <reaction evidence="13">
        <text>L-threonyl-[protein] + ATP = O-phospho-L-threonyl-[protein] + ADP + H(+)</text>
        <dbReference type="Rhea" id="RHEA:46608"/>
        <dbReference type="Rhea" id="RHEA-COMP:11060"/>
        <dbReference type="Rhea" id="RHEA-COMP:11605"/>
        <dbReference type="ChEBI" id="CHEBI:15378"/>
        <dbReference type="ChEBI" id="CHEBI:30013"/>
        <dbReference type="ChEBI" id="CHEBI:30616"/>
        <dbReference type="ChEBI" id="CHEBI:61977"/>
        <dbReference type="ChEBI" id="CHEBI:456216"/>
        <dbReference type="EC" id="2.7.11.22"/>
    </reaction>
</comment>
<reference evidence="19" key="1">
    <citation type="submission" date="2021-12" db="EMBL/GenBank/DDBJ databases">
        <authorList>
            <person name="King R."/>
        </authorList>
    </citation>
    <scope>NUCLEOTIDE SEQUENCE</scope>
</reference>
<feature type="compositionally biased region" description="Basic residues" evidence="17">
    <location>
        <begin position="406"/>
        <end position="466"/>
    </location>
</feature>
<evidence type="ECO:0000256" key="13">
    <source>
        <dbReference type="ARBA" id="ARBA00047811"/>
    </source>
</evidence>
<evidence type="ECO:0000259" key="18">
    <source>
        <dbReference type="PROSITE" id="PS50011"/>
    </source>
</evidence>
<dbReference type="GO" id="GO:0008024">
    <property type="term" value="C:cyclin/CDK positive transcription elongation factor complex"/>
    <property type="evidence" value="ECO:0007669"/>
    <property type="project" value="TreeGrafter"/>
</dbReference>
<feature type="compositionally biased region" description="Basic residues" evidence="17">
    <location>
        <begin position="170"/>
        <end position="183"/>
    </location>
</feature>
<evidence type="ECO:0000256" key="12">
    <source>
        <dbReference type="ARBA" id="ARBA00041920"/>
    </source>
</evidence>
<name>A0A9P0CG55_BEMTA</name>
<gene>
    <name evidence="19" type="ORF">BEMITA_LOCUS9215</name>
</gene>
<evidence type="ECO:0000256" key="6">
    <source>
        <dbReference type="ARBA" id="ARBA00022679"/>
    </source>
</evidence>
<dbReference type="PANTHER" id="PTHR24056">
    <property type="entry name" value="CELL DIVISION PROTEIN KINASE"/>
    <property type="match status" value="1"/>
</dbReference>
<comment type="catalytic activity">
    <reaction evidence="15">
        <text>[DNA-directed RNA polymerase] + ATP = phospho-[DNA-directed RNA polymerase] + ADP + H(+)</text>
        <dbReference type="Rhea" id="RHEA:10216"/>
        <dbReference type="Rhea" id="RHEA-COMP:11321"/>
        <dbReference type="Rhea" id="RHEA-COMP:11322"/>
        <dbReference type="ChEBI" id="CHEBI:15378"/>
        <dbReference type="ChEBI" id="CHEBI:30616"/>
        <dbReference type="ChEBI" id="CHEBI:43176"/>
        <dbReference type="ChEBI" id="CHEBI:68546"/>
        <dbReference type="ChEBI" id="CHEBI:456216"/>
        <dbReference type="EC" id="2.7.11.23"/>
    </reaction>
</comment>
<evidence type="ECO:0000256" key="17">
    <source>
        <dbReference type="SAM" id="MobiDB-lite"/>
    </source>
</evidence>
<dbReference type="PROSITE" id="PS00107">
    <property type="entry name" value="PROTEIN_KINASE_ATP"/>
    <property type="match status" value="1"/>
</dbReference>
<evidence type="ECO:0000313" key="19">
    <source>
        <dbReference type="EMBL" id="CAH0772626.1"/>
    </source>
</evidence>
<evidence type="ECO:0000256" key="9">
    <source>
        <dbReference type="ARBA" id="ARBA00022840"/>
    </source>
</evidence>
<dbReference type="EC" id="2.7.11.23" evidence="3"/>
<dbReference type="GO" id="GO:0004693">
    <property type="term" value="F:cyclin-dependent protein serine/threonine kinase activity"/>
    <property type="evidence" value="ECO:0007669"/>
    <property type="project" value="UniProtKB-EC"/>
</dbReference>
<dbReference type="SMART" id="SM00220">
    <property type="entry name" value="S_TKc"/>
    <property type="match status" value="1"/>
</dbReference>
<keyword evidence="9 16" id="KW-0067">ATP-binding</keyword>
<feature type="region of interest" description="Disordered" evidence="17">
    <location>
        <begin position="1"/>
        <end position="480"/>
    </location>
</feature>
<evidence type="ECO:0000256" key="10">
    <source>
        <dbReference type="ARBA" id="ARBA00023242"/>
    </source>
</evidence>
<feature type="compositionally biased region" description="Polar residues" evidence="17">
    <location>
        <begin position="730"/>
        <end position="749"/>
    </location>
</feature>
<feature type="domain" description="Protein kinase" evidence="18">
    <location>
        <begin position="901"/>
        <end position="1195"/>
    </location>
</feature>
<evidence type="ECO:0000256" key="11">
    <source>
        <dbReference type="ARBA" id="ARBA00040213"/>
    </source>
</evidence>
<comment type="catalytic activity">
    <reaction evidence="14">
        <text>L-seryl-[protein] + ATP = O-phospho-L-seryl-[protein] + ADP + H(+)</text>
        <dbReference type="Rhea" id="RHEA:17989"/>
        <dbReference type="Rhea" id="RHEA-COMP:9863"/>
        <dbReference type="Rhea" id="RHEA-COMP:11604"/>
        <dbReference type="ChEBI" id="CHEBI:15378"/>
        <dbReference type="ChEBI" id="CHEBI:29999"/>
        <dbReference type="ChEBI" id="CHEBI:30616"/>
        <dbReference type="ChEBI" id="CHEBI:83421"/>
        <dbReference type="ChEBI" id="CHEBI:456216"/>
        <dbReference type="EC" id="2.7.11.22"/>
    </reaction>
</comment>
<dbReference type="EMBL" id="OU963866">
    <property type="protein sequence ID" value="CAH0772626.1"/>
    <property type="molecule type" value="Genomic_DNA"/>
</dbReference>
<organism evidence="19 20">
    <name type="scientific">Bemisia tabaci</name>
    <name type="common">Sweetpotato whitefly</name>
    <name type="synonym">Aleurodes tabaci</name>
    <dbReference type="NCBI Taxonomy" id="7038"/>
    <lineage>
        <taxon>Eukaryota</taxon>
        <taxon>Metazoa</taxon>
        <taxon>Ecdysozoa</taxon>
        <taxon>Arthropoda</taxon>
        <taxon>Hexapoda</taxon>
        <taxon>Insecta</taxon>
        <taxon>Pterygota</taxon>
        <taxon>Neoptera</taxon>
        <taxon>Paraneoptera</taxon>
        <taxon>Hemiptera</taxon>
        <taxon>Sternorrhyncha</taxon>
        <taxon>Aleyrodoidea</taxon>
        <taxon>Aleyrodidae</taxon>
        <taxon>Aleyrodinae</taxon>
        <taxon>Bemisia</taxon>
    </lineage>
</organism>
<feature type="compositionally biased region" description="Basic and acidic residues" evidence="17">
    <location>
        <begin position="467"/>
        <end position="480"/>
    </location>
</feature>
<evidence type="ECO:0000256" key="1">
    <source>
        <dbReference type="ARBA" id="ARBA00004123"/>
    </source>
</evidence>
<keyword evidence="10" id="KW-0539">Nucleus</keyword>
<evidence type="ECO:0000256" key="16">
    <source>
        <dbReference type="PROSITE-ProRule" id="PRU10141"/>
    </source>
</evidence>
<feature type="compositionally biased region" description="Basic and acidic residues" evidence="17">
    <location>
        <begin position="109"/>
        <end position="128"/>
    </location>
</feature>
<dbReference type="CDD" id="cd07864">
    <property type="entry name" value="STKc_CDK12"/>
    <property type="match status" value="1"/>
</dbReference>
<evidence type="ECO:0000256" key="5">
    <source>
        <dbReference type="ARBA" id="ARBA00022527"/>
    </source>
</evidence>
<dbReference type="Gene3D" id="1.10.510.10">
    <property type="entry name" value="Transferase(Phosphotransferase) domain 1"/>
    <property type="match status" value="1"/>
</dbReference>
<dbReference type="InterPro" id="IPR000719">
    <property type="entry name" value="Prot_kinase_dom"/>
</dbReference>
<dbReference type="PANTHER" id="PTHR24056:SF546">
    <property type="entry name" value="CYCLIN-DEPENDENT KINASE 12"/>
    <property type="match status" value="1"/>
</dbReference>
<dbReference type="Gene3D" id="3.30.200.20">
    <property type="entry name" value="Phosphorylase Kinase, domain 1"/>
    <property type="match status" value="1"/>
</dbReference>
<dbReference type="GO" id="GO:0008353">
    <property type="term" value="F:RNA polymerase II CTD heptapeptide repeat kinase activity"/>
    <property type="evidence" value="ECO:0007669"/>
    <property type="project" value="UniProtKB-EC"/>
</dbReference>
<evidence type="ECO:0000256" key="14">
    <source>
        <dbReference type="ARBA" id="ARBA00048367"/>
    </source>
</evidence>
<feature type="region of interest" description="Disordered" evidence="17">
    <location>
        <begin position="504"/>
        <end position="532"/>
    </location>
</feature>
<dbReference type="InterPro" id="IPR011009">
    <property type="entry name" value="Kinase-like_dom_sf"/>
</dbReference>
<dbReference type="Pfam" id="PF00069">
    <property type="entry name" value="Pkinase"/>
    <property type="match status" value="1"/>
</dbReference>
<dbReference type="InterPro" id="IPR008271">
    <property type="entry name" value="Ser/Thr_kinase_AS"/>
</dbReference>
<feature type="compositionally biased region" description="Basic residues" evidence="17">
    <location>
        <begin position="356"/>
        <end position="365"/>
    </location>
</feature>
<proteinExistence type="inferred from homology"/>
<keyword evidence="7 16" id="KW-0547">Nucleotide-binding</keyword>
<dbReference type="Proteomes" id="UP001152759">
    <property type="component" value="Chromosome 5"/>
</dbReference>
<keyword evidence="6" id="KW-0808">Transferase</keyword>
<evidence type="ECO:0000256" key="7">
    <source>
        <dbReference type="ARBA" id="ARBA00022741"/>
    </source>
</evidence>
<feature type="compositionally biased region" description="Basic and acidic residues" evidence="17">
    <location>
        <begin position="303"/>
        <end position="312"/>
    </location>
</feature>
<evidence type="ECO:0000256" key="2">
    <source>
        <dbReference type="ARBA" id="ARBA00006485"/>
    </source>
</evidence>
<keyword evidence="5" id="KW-0723">Serine/threonine-protein kinase</keyword>
<evidence type="ECO:0000313" key="20">
    <source>
        <dbReference type="Proteomes" id="UP001152759"/>
    </source>
</evidence>
<feature type="compositionally biased region" description="Basic residues" evidence="17">
    <location>
        <begin position="1"/>
        <end position="25"/>
    </location>
</feature>
<sequence length="1451" mass="163957">MDGKKRKSKKSKSKKSHKSHRHSKDKKAENALSSVKLVEYSDVSSEELSSPEAGEIQSEDSFSKEERKDGGSRKHEFRAIQEVDKFRKNVERSPVPAHLSRSTSPYNYSEEKSTNSDHWKEINDREVSPKQMVRSPSRNDEFHSKSEKHRKHKEKKKDAEKKNGTSPTSSKKKKKKKHKRRSASRSLVSSESDNSNDKIINEPKISVSITNEALHSSDRSYYSSRNDDHWPVVRVKEISDEKSYSGSRSPASPYPGLRSDEKVNNERDMRMRSVSPHTPPFPPKSSSCDSSRKATPSPPVEEVLDHVSSSRHEKLKHRRSPSFEREETFKWPTSNSPSRSVRLHSPQMRSITPPPSHRKRKRRNHSRDFKERERMIEADKRLRRTVIVERPEREKKSKHQTSSSWRRSRSRSPIRSRRSLSRSRSRSVERRRRRSPSHHRSHSRKRGRSRSHSRSPSYHRRRRTRSQSRETVRKLREISAKTKMSETSLFAELVKDRRNLEKLLAANDKKDGKGSDKDQYSNNDSNSGDASQVQVIEILQDDSQMSSDRTDSAPTNNMVNNYPLNLNPGSLFGLTEPLPVTNFEPGHSVAPNPAFMTENPFPTEPVPVSAPVSYGPISHIPTVGSTSHQVSHHESMNEWNSSGNAYSEMKPYPVHNIPSSAPSDQHMWVAPVPPPSYDTQQTNVMNPPSKNFNMNSTPVVNSNNVFPSSVHKEQSINHASLSAVKTVAPSSSLSSTGSHQPVSVKSKPSLTKLPMPPGTNAKDLESVDSPPSRSPSPEPIKPPAPVKVPEPEKPKPTKRGIKDLPLPPVVSGMEDLSPDDDNLLLSPPSKSVVNNLDRSMKLGSNAGYAKGNFDSGAARAARHSTTKLRRPKILHKRRPSRTSFPQSNQIKDWGERCVDVFEVIAQIGEGTYGQVYKARDKATGDLVALKKVRLENEKEGFPITAVREIKILRQLNHKNIIKLQEIVTDKQDALDFRKDKGSFYLVFEYLDHDLMGLLESGMVEFNEIHNACIMKQLLDGLNYCHKKNFLHRDIKCSNILMNNKGEVKLADLGLARLYNAEDRQRPYTNKVITLWYRPPELLLGEERYGPAIDVWSCGCILGELFLKKPLFQANSEPAQLECISRTCGTPTPAAWPNVIKLSLWHTLKPKKIHRRRLRDDFSFMPSHALDLLDKMLELDPDKRFTAEQALKSEWLKNIYPDKMPPPQLPTWQDCHELWSKKRKRLLREQEIAAKQPLLKNKSFEENFELSGSGSVLAAGMKKPLITADRSSKLLKQEACSRFSMEPNEFFNVPSLPGGSPGVLPHSRKLSPASHPLHAESNSSLQAQLASISQALINKTPITMHQLLSLRSCYEQTDTQNKHLIDTLCVELQQSHLTAKKLGKLDPKLQVFYPQCLDYGGDSNSQAVYTSNMAMRQSLSNLATDKVRSALSSLLKNANLPALVPNGNAGGF</sequence>
<dbReference type="KEGG" id="btab:109037353"/>
<dbReference type="GO" id="GO:0030332">
    <property type="term" value="F:cyclin binding"/>
    <property type="evidence" value="ECO:0007669"/>
    <property type="project" value="TreeGrafter"/>
</dbReference>
<dbReference type="EC" id="2.7.11.22" evidence="4"/>
<feature type="compositionally biased region" description="Basic and acidic residues" evidence="17">
    <location>
        <begin position="258"/>
        <end position="271"/>
    </location>
</feature>
<accession>A0A9P0CG55</accession>
<feature type="compositionally biased region" description="Pro residues" evidence="17">
    <location>
        <begin position="772"/>
        <end position="788"/>
    </location>
</feature>
<dbReference type="InterPro" id="IPR017441">
    <property type="entry name" value="Protein_kinase_ATP_BS"/>
</dbReference>
<feature type="binding site" evidence="16">
    <location>
        <position position="930"/>
    </location>
    <ligand>
        <name>ATP</name>
        <dbReference type="ChEBI" id="CHEBI:30616"/>
    </ligand>
</feature>
<feature type="compositionally biased region" description="Basic residues" evidence="17">
    <location>
        <begin position="146"/>
        <end position="155"/>
    </location>
</feature>
<keyword evidence="8" id="KW-0418">Kinase</keyword>
<feature type="compositionally biased region" description="Basic and acidic residues" evidence="17">
    <location>
        <begin position="225"/>
        <end position="243"/>
    </location>
</feature>
<comment type="similarity">
    <text evidence="2">Belongs to the protein kinase superfamily. CMGC Ser/Thr protein kinase family. CDC2/CDKX subfamily.</text>
</comment>
<dbReference type="FunFam" id="3.30.200.20:FF:000074">
    <property type="entry name" value="cyclin-dependent kinase 12 isoform X2"/>
    <property type="match status" value="1"/>
</dbReference>
<feature type="compositionally biased region" description="Basic and acidic residues" evidence="17">
    <location>
        <begin position="61"/>
        <end position="91"/>
    </location>
</feature>
<keyword evidence="20" id="KW-1185">Reference proteome</keyword>
<evidence type="ECO:0000256" key="15">
    <source>
        <dbReference type="ARBA" id="ARBA00049280"/>
    </source>
</evidence>
<comment type="subcellular location">
    <subcellularLocation>
        <location evidence="1">Nucleus</location>
    </subcellularLocation>
</comment>
<protein>
    <recommendedName>
        <fullName evidence="11">Cyclin-dependent kinase 12</fullName>
        <ecNumber evidence="4">2.7.11.22</ecNumber>
        <ecNumber evidence="3">2.7.11.23</ecNumber>
    </recommendedName>
    <alternativeName>
        <fullName evidence="12">Cell division protein kinase 12</fullName>
    </alternativeName>
</protein>
<dbReference type="PROSITE" id="PS50011">
    <property type="entry name" value="PROTEIN_KINASE_DOM"/>
    <property type="match status" value="1"/>
</dbReference>
<evidence type="ECO:0000256" key="3">
    <source>
        <dbReference type="ARBA" id="ARBA00012409"/>
    </source>
</evidence>
<dbReference type="SUPFAM" id="SSF56112">
    <property type="entry name" value="Protein kinase-like (PK-like)"/>
    <property type="match status" value="1"/>
</dbReference>
<evidence type="ECO:0000256" key="4">
    <source>
        <dbReference type="ARBA" id="ARBA00012425"/>
    </source>
</evidence>
<dbReference type="FunFam" id="1.10.510.10:FF:000102">
    <property type="entry name" value="cyclin-dependent kinase 12 isoform X1"/>
    <property type="match status" value="1"/>
</dbReference>
<dbReference type="PROSITE" id="PS00108">
    <property type="entry name" value="PROTEIN_KINASE_ST"/>
    <property type="match status" value="1"/>
</dbReference>
<dbReference type="GO" id="GO:0032968">
    <property type="term" value="P:positive regulation of transcription elongation by RNA polymerase II"/>
    <property type="evidence" value="ECO:0007669"/>
    <property type="project" value="TreeGrafter"/>
</dbReference>